<comment type="caution">
    <text evidence="2">The sequence shown here is derived from an EMBL/GenBank/DDBJ whole genome shotgun (WGS) entry which is preliminary data.</text>
</comment>
<dbReference type="EMBL" id="BMXP01000001">
    <property type="protein sequence ID" value="GGW72584.1"/>
    <property type="molecule type" value="Genomic_DNA"/>
</dbReference>
<organism evidence="2 3">
    <name type="scientific">Alteromonas halophila</name>
    <dbReference type="NCBI Taxonomy" id="516698"/>
    <lineage>
        <taxon>Bacteria</taxon>
        <taxon>Pseudomonadati</taxon>
        <taxon>Pseudomonadota</taxon>
        <taxon>Gammaproteobacteria</taxon>
        <taxon>Alteromonadales</taxon>
        <taxon>Alteromonadaceae</taxon>
        <taxon>Alteromonas/Salinimonas group</taxon>
        <taxon>Alteromonas</taxon>
    </lineage>
</organism>
<protein>
    <recommendedName>
        <fullName evidence="1">RES domain-containing protein</fullName>
    </recommendedName>
</protein>
<evidence type="ECO:0000313" key="3">
    <source>
        <dbReference type="Proteomes" id="UP000631300"/>
    </source>
</evidence>
<accession>A0A918JCT1</accession>
<dbReference type="Pfam" id="PF08808">
    <property type="entry name" value="RES"/>
    <property type="match status" value="1"/>
</dbReference>
<dbReference type="AlphaFoldDB" id="A0A918JCT1"/>
<proteinExistence type="predicted"/>
<gene>
    <name evidence="2" type="ORF">GCM10007391_00030</name>
</gene>
<dbReference type="RefSeq" id="WP_189403043.1">
    <property type="nucleotide sequence ID" value="NZ_BMXP01000001.1"/>
</dbReference>
<keyword evidence="3" id="KW-1185">Reference proteome</keyword>
<dbReference type="InterPro" id="IPR014914">
    <property type="entry name" value="RES_dom"/>
</dbReference>
<evidence type="ECO:0000313" key="2">
    <source>
        <dbReference type="EMBL" id="GGW72584.1"/>
    </source>
</evidence>
<feature type="domain" description="RES" evidence="1">
    <location>
        <begin position="171"/>
        <end position="327"/>
    </location>
</feature>
<reference evidence="2" key="2">
    <citation type="submission" date="2020-09" db="EMBL/GenBank/DDBJ databases">
        <authorList>
            <person name="Sun Q."/>
            <person name="Kim S."/>
        </authorList>
    </citation>
    <scope>NUCLEOTIDE SEQUENCE</scope>
    <source>
        <strain evidence="2">KCTC 22164</strain>
    </source>
</reference>
<name>A0A918JCT1_9ALTE</name>
<reference evidence="2" key="1">
    <citation type="journal article" date="2014" name="Int. J. Syst. Evol. Microbiol.">
        <title>Complete genome sequence of Corynebacterium casei LMG S-19264T (=DSM 44701T), isolated from a smear-ripened cheese.</title>
        <authorList>
            <consortium name="US DOE Joint Genome Institute (JGI-PGF)"/>
            <person name="Walter F."/>
            <person name="Albersmeier A."/>
            <person name="Kalinowski J."/>
            <person name="Ruckert C."/>
        </authorList>
    </citation>
    <scope>NUCLEOTIDE SEQUENCE</scope>
    <source>
        <strain evidence="2">KCTC 22164</strain>
    </source>
</reference>
<dbReference type="Proteomes" id="UP000631300">
    <property type="component" value="Unassembled WGS sequence"/>
</dbReference>
<sequence length="340" mass="38515">MNCCPNCFGDSGLKSHIEFLSEAVGVCDYCGSRNVALVAPSELEDKFASLLNTYDMSEQGELIAELLKNDWSLFAHERMTIAQVQMLLADVLDDGEFVRKSFVPSELYRSNRLGKWEELRLELMHKNRYFPETEIDLDRLEELLSHISIGTNELQNRWFRARTKTKDELFTNVEMSAPPSKVASHGRANPAGIPYLYLGSTVETAISEIRPHTGDMTCVASFDIPNTLKLVDLRAPRRSVSPFMLEDEQDIGMMRTDLVFLERLGHELTRPVRQMAAAFDYTPSQYLCEFIKKSRYDGVIYSSSVSAGFNLALFDQSKAVIRAIGQRRVEQVSVSISEEI</sequence>
<dbReference type="SMART" id="SM00953">
    <property type="entry name" value="RES"/>
    <property type="match status" value="1"/>
</dbReference>
<evidence type="ECO:0000259" key="1">
    <source>
        <dbReference type="SMART" id="SM00953"/>
    </source>
</evidence>